<evidence type="ECO:0000313" key="3">
    <source>
        <dbReference type="Proteomes" id="UP001234178"/>
    </source>
</evidence>
<protein>
    <submittedName>
        <fullName evidence="2">Uncharacterized protein</fullName>
    </submittedName>
</protein>
<sequence>MKKWQGLTQSNVPNKLTSIVELTSIVVWAWDNGSVVSHDQAELTSVVDSGETDTCVEASMPSACGGSPLSESTYIEDGNVEASTSIT</sequence>
<evidence type="ECO:0000313" key="2">
    <source>
        <dbReference type="EMBL" id="KAK4018750.1"/>
    </source>
</evidence>
<comment type="caution">
    <text evidence="2">The sequence shown here is derived from an EMBL/GenBank/DDBJ whole genome shotgun (WGS) entry which is preliminary data.</text>
</comment>
<name>A0ABR0A0S3_9CRUS</name>
<reference evidence="2 3" key="1">
    <citation type="journal article" date="2023" name="Nucleic Acids Res.">
        <title>The hologenome of Daphnia magna reveals possible DNA methylation and microbiome-mediated evolution of the host genome.</title>
        <authorList>
            <person name="Chaturvedi A."/>
            <person name="Li X."/>
            <person name="Dhandapani V."/>
            <person name="Marshall H."/>
            <person name="Kissane S."/>
            <person name="Cuenca-Cambronero M."/>
            <person name="Asole G."/>
            <person name="Calvet F."/>
            <person name="Ruiz-Romero M."/>
            <person name="Marangio P."/>
            <person name="Guigo R."/>
            <person name="Rago D."/>
            <person name="Mirbahai L."/>
            <person name="Eastwood N."/>
            <person name="Colbourne J.K."/>
            <person name="Zhou J."/>
            <person name="Mallon E."/>
            <person name="Orsini L."/>
        </authorList>
    </citation>
    <scope>NUCLEOTIDE SEQUENCE [LARGE SCALE GENOMIC DNA]</scope>
    <source>
        <strain evidence="2">LRV0_1</strain>
    </source>
</reference>
<evidence type="ECO:0000256" key="1">
    <source>
        <dbReference type="SAM" id="MobiDB-lite"/>
    </source>
</evidence>
<feature type="region of interest" description="Disordered" evidence="1">
    <location>
        <begin position="60"/>
        <end position="87"/>
    </location>
</feature>
<accession>A0ABR0A0S3</accession>
<dbReference type="EMBL" id="JAOYFB010000036">
    <property type="protein sequence ID" value="KAK4018750.1"/>
    <property type="molecule type" value="Genomic_DNA"/>
</dbReference>
<proteinExistence type="predicted"/>
<organism evidence="2 3">
    <name type="scientific">Daphnia magna</name>
    <dbReference type="NCBI Taxonomy" id="35525"/>
    <lineage>
        <taxon>Eukaryota</taxon>
        <taxon>Metazoa</taxon>
        <taxon>Ecdysozoa</taxon>
        <taxon>Arthropoda</taxon>
        <taxon>Crustacea</taxon>
        <taxon>Branchiopoda</taxon>
        <taxon>Diplostraca</taxon>
        <taxon>Cladocera</taxon>
        <taxon>Anomopoda</taxon>
        <taxon>Daphniidae</taxon>
        <taxon>Daphnia</taxon>
    </lineage>
</organism>
<keyword evidence="3" id="KW-1185">Reference proteome</keyword>
<gene>
    <name evidence="2" type="ORF">OUZ56_000795</name>
</gene>
<dbReference type="Proteomes" id="UP001234178">
    <property type="component" value="Unassembled WGS sequence"/>
</dbReference>